<protein>
    <submittedName>
        <fullName evidence="2">Uncharacterized protein</fullName>
    </submittedName>
</protein>
<name>A0A1A6A6F4_9TREE</name>
<evidence type="ECO:0000313" key="2">
    <source>
        <dbReference type="EMBL" id="OBR85636.1"/>
    </source>
</evidence>
<feature type="chain" id="PRO_5008342150" evidence="1">
    <location>
        <begin position="21"/>
        <end position="122"/>
    </location>
</feature>
<gene>
    <name evidence="2" type="ORF">I303_03347</name>
    <name evidence="3" type="ORF">I303_103324</name>
</gene>
<dbReference type="KEGG" id="kdj:28967046"/>
<dbReference type="Proteomes" id="UP000078595">
    <property type="component" value="Chromosome 4"/>
</dbReference>
<reference evidence="2" key="1">
    <citation type="submission" date="2013-07" db="EMBL/GenBank/DDBJ databases">
        <title>The Genome Sequence of Cryptococcus dejecticola CBS10117.</title>
        <authorList>
            <consortium name="The Broad Institute Genome Sequencing Platform"/>
            <person name="Cuomo C."/>
            <person name="Litvintseva A."/>
            <person name="Chen Y."/>
            <person name="Heitman J."/>
            <person name="Sun S."/>
            <person name="Springer D."/>
            <person name="Dromer F."/>
            <person name="Young S.K."/>
            <person name="Zeng Q."/>
            <person name="Gargeya S."/>
            <person name="Fitzgerald M."/>
            <person name="Abouelleil A."/>
            <person name="Alvarado L."/>
            <person name="Berlin A.M."/>
            <person name="Chapman S.B."/>
            <person name="Dewar J."/>
            <person name="Goldberg J."/>
            <person name="Griggs A."/>
            <person name="Gujja S."/>
            <person name="Hansen M."/>
            <person name="Howarth C."/>
            <person name="Imamovic A."/>
            <person name="Larimer J."/>
            <person name="McCowan C."/>
            <person name="Murphy C."/>
            <person name="Pearson M."/>
            <person name="Priest M."/>
            <person name="Roberts A."/>
            <person name="Saif S."/>
            <person name="Shea T."/>
            <person name="Sykes S."/>
            <person name="Wortman J."/>
            <person name="Nusbaum C."/>
            <person name="Birren B."/>
        </authorList>
    </citation>
    <scope>NUCLEOTIDE SEQUENCE [LARGE SCALE GENOMIC DNA]</scope>
    <source>
        <strain evidence="2">CBS 10117</strain>
    </source>
</reference>
<dbReference type="EMBL" id="CP144533">
    <property type="protein sequence ID" value="WWC60748.1"/>
    <property type="molecule type" value="Genomic_DNA"/>
</dbReference>
<dbReference type="GeneID" id="28967046"/>
<proteinExistence type="predicted"/>
<dbReference type="RefSeq" id="XP_018263478.1">
    <property type="nucleotide sequence ID" value="XM_018406670.1"/>
</dbReference>
<reference evidence="3" key="3">
    <citation type="submission" date="2024-02" db="EMBL/GenBank/DDBJ databases">
        <title>Comparative genomics of Cryptococcus and Kwoniella reveals pathogenesis evolution and contrasting modes of karyotype evolution via chromosome fusion or intercentromeric recombination.</title>
        <authorList>
            <person name="Coelho M.A."/>
            <person name="David-Palma M."/>
            <person name="Shea T."/>
            <person name="Bowers K."/>
            <person name="McGinley-Smith S."/>
            <person name="Mohammad A.W."/>
            <person name="Gnirke A."/>
            <person name="Yurkov A.M."/>
            <person name="Nowrousian M."/>
            <person name="Sun S."/>
            <person name="Cuomo C.A."/>
            <person name="Heitman J."/>
        </authorList>
    </citation>
    <scope>NUCLEOTIDE SEQUENCE</scope>
    <source>
        <strain evidence="3">CBS 10117</strain>
    </source>
</reference>
<evidence type="ECO:0000313" key="4">
    <source>
        <dbReference type="Proteomes" id="UP000078595"/>
    </source>
</evidence>
<keyword evidence="4" id="KW-1185">Reference proteome</keyword>
<dbReference type="EMBL" id="KI894030">
    <property type="protein sequence ID" value="OBR85636.1"/>
    <property type="molecule type" value="Genomic_DNA"/>
</dbReference>
<feature type="signal peptide" evidence="1">
    <location>
        <begin position="1"/>
        <end position="20"/>
    </location>
</feature>
<evidence type="ECO:0000313" key="3">
    <source>
        <dbReference type="EMBL" id="WWC60748.1"/>
    </source>
</evidence>
<sequence>MFYSALTAFAALLLSAPALAGYISVWHFNGQYICELSDGVLQSCPLSGGVLVNGDSPSCNDLLNNGYGTEPNLFYEYPKTPDYFNGPCPCGGGMLDFYKRGDTFEVYWAGGGMCPILLPSPT</sequence>
<accession>A0A1A6A6F4</accession>
<evidence type="ECO:0000256" key="1">
    <source>
        <dbReference type="SAM" id="SignalP"/>
    </source>
</evidence>
<organism evidence="2">
    <name type="scientific">Kwoniella dejecticola CBS 10117</name>
    <dbReference type="NCBI Taxonomy" id="1296121"/>
    <lineage>
        <taxon>Eukaryota</taxon>
        <taxon>Fungi</taxon>
        <taxon>Dikarya</taxon>
        <taxon>Basidiomycota</taxon>
        <taxon>Agaricomycotina</taxon>
        <taxon>Tremellomycetes</taxon>
        <taxon>Tremellales</taxon>
        <taxon>Cryptococcaceae</taxon>
        <taxon>Kwoniella</taxon>
    </lineage>
</organism>
<keyword evidence="1" id="KW-0732">Signal</keyword>
<dbReference type="VEuPathDB" id="FungiDB:I303_03347"/>
<reference evidence="3" key="2">
    <citation type="submission" date="2013-07" db="EMBL/GenBank/DDBJ databases">
        <authorList>
            <consortium name="The Broad Institute Genome Sequencing Platform"/>
            <person name="Cuomo C."/>
            <person name="Litvintseva A."/>
            <person name="Chen Y."/>
            <person name="Heitman J."/>
            <person name="Sun S."/>
            <person name="Springer D."/>
            <person name="Dromer F."/>
            <person name="Young S.K."/>
            <person name="Zeng Q."/>
            <person name="Gargeya S."/>
            <person name="Fitzgerald M."/>
            <person name="Abouelleil A."/>
            <person name="Alvarado L."/>
            <person name="Berlin A.M."/>
            <person name="Chapman S.B."/>
            <person name="Dewar J."/>
            <person name="Goldberg J."/>
            <person name="Griggs A."/>
            <person name="Gujja S."/>
            <person name="Hansen M."/>
            <person name="Howarth C."/>
            <person name="Imamovic A."/>
            <person name="Larimer J."/>
            <person name="McCowan C."/>
            <person name="Murphy C."/>
            <person name="Pearson M."/>
            <person name="Priest M."/>
            <person name="Roberts A."/>
            <person name="Saif S."/>
            <person name="Shea T."/>
            <person name="Sykes S."/>
            <person name="Wortman J."/>
            <person name="Nusbaum C."/>
            <person name="Birren B."/>
        </authorList>
    </citation>
    <scope>NUCLEOTIDE SEQUENCE</scope>
    <source>
        <strain evidence="3">CBS 10117</strain>
    </source>
</reference>
<dbReference type="AlphaFoldDB" id="A0A1A6A6F4"/>